<feature type="region of interest" description="Disordered" evidence="1">
    <location>
        <begin position="736"/>
        <end position="757"/>
    </location>
</feature>
<feature type="transmembrane region" description="Helical" evidence="2">
    <location>
        <begin position="1072"/>
        <end position="1097"/>
    </location>
</feature>
<keyword evidence="4" id="KW-1185">Reference proteome</keyword>
<dbReference type="EMBL" id="OU963863">
    <property type="protein sequence ID" value="CAH0385162.1"/>
    <property type="molecule type" value="Genomic_DNA"/>
</dbReference>
<feature type="region of interest" description="Disordered" evidence="1">
    <location>
        <begin position="531"/>
        <end position="681"/>
    </location>
</feature>
<feature type="compositionally biased region" description="Low complexity" evidence="1">
    <location>
        <begin position="590"/>
        <end position="601"/>
    </location>
</feature>
<feature type="compositionally biased region" description="Low complexity" evidence="1">
    <location>
        <begin position="736"/>
        <end position="755"/>
    </location>
</feature>
<dbReference type="AlphaFoldDB" id="A0A9P0A2U1"/>
<feature type="compositionally biased region" description="Polar residues" evidence="1">
    <location>
        <begin position="637"/>
        <end position="654"/>
    </location>
</feature>
<feature type="compositionally biased region" description="Polar residues" evidence="1">
    <location>
        <begin position="956"/>
        <end position="987"/>
    </location>
</feature>
<feature type="compositionally biased region" description="Low complexity" evidence="1">
    <location>
        <begin position="615"/>
        <end position="628"/>
    </location>
</feature>
<feature type="compositionally biased region" description="Polar residues" evidence="1">
    <location>
        <begin position="1035"/>
        <end position="1048"/>
    </location>
</feature>
<feature type="compositionally biased region" description="Basic and acidic residues" evidence="1">
    <location>
        <begin position="931"/>
        <end position="940"/>
    </location>
</feature>
<feature type="region of interest" description="Disordered" evidence="1">
    <location>
        <begin position="21"/>
        <end position="45"/>
    </location>
</feature>
<keyword evidence="2" id="KW-0472">Membrane</keyword>
<feature type="compositionally biased region" description="Polar residues" evidence="1">
    <location>
        <begin position="1001"/>
        <end position="1011"/>
    </location>
</feature>
<dbReference type="Proteomes" id="UP001152759">
    <property type="component" value="Chromosome 2"/>
</dbReference>
<evidence type="ECO:0000256" key="1">
    <source>
        <dbReference type="SAM" id="MobiDB-lite"/>
    </source>
</evidence>
<evidence type="ECO:0000313" key="3">
    <source>
        <dbReference type="EMBL" id="CAH0385162.1"/>
    </source>
</evidence>
<feature type="region of interest" description="Disordered" evidence="1">
    <location>
        <begin position="865"/>
        <end position="896"/>
    </location>
</feature>
<reference evidence="3" key="1">
    <citation type="submission" date="2021-12" db="EMBL/GenBank/DDBJ databases">
        <authorList>
            <person name="King R."/>
        </authorList>
    </citation>
    <scope>NUCLEOTIDE SEQUENCE</scope>
</reference>
<protein>
    <submittedName>
        <fullName evidence="3">Uncharacterized protein</fullName>
    </submittedName>
</protein>
<accession>A0A9P0A2U1</accession>
<feature type="region of interest" description="Disordered" evidence="1">
    <location>
        <begin position="1144"/>
        <end position="1176"/>
    </location>
</feature>
<feature type="compositionally biased region" description="Polar residues" evidence="1">
    <location>
        <begin position="667"/>
        <end position="681"/>
    </location>
</feature>
<keyword evidence="2" id="KW-0812">Transmembrane</keyword>
<gene>
    <name evidence="3" type="ORF">BEMITA_LOCUS4415</name>
</gene>
<feature type="compositionally biased region" description="Polar residues" evidence="1">
    <location>
        <begin position="1162"/>
        <end position="1176"/>
    </location>
</feature>
<sequence>MPISIYTSLAPVSPFHPLNPAPGTSLVRDSATSETPVSPVPPGTDDSLPFVPTIPVVVFSFIHHTHIRYHHGTPTYTGPAPEHYSGAVGKRTTPLKKELSQPFWQSSGSRKEDEKTDIRALRLFSGHTSIRTASSRSLSKLNIFWIHYGQDHTAQSSSTFQFINVSKLIEILCNMCNLENPSHFLSVILPSFSGGDRHNYGEFIESCETIIYFTKPLLREQVLSQILIPKLASNLSHKLNANSINSWETLKHALIYNFQSDLKSKLRENFGKYCPQCQTTEHNHLNCKIWVSLNVDTISDAKPPCAFSTDEPQYCLRLIEMVSPRISKLTENEYDFLICVFNFVKNALSEQAAVCFFLVISEKLPPVIKNKIPEDSFENLETFMETLNKQKQKKTSSISNSKFAYPNRNVGFLSSYKYDSNLDQLSNSISNCTSIFVPESNFTSNPDSFSFETPDHRLNPDSNFKTTFQSITSSNSNFHSSFKASRYSNPDSNSHTNFDSINSNSLSNFGSNSDTDIEPSLKSKNILNSNNLRSLNSHSNSQSSFKSNSPSNPHDISSNSDSHSNSNSSLKSKSASNPNDFKPNAHSHSHSYSSFKSTSPSNPHHIEPNSDLLHSNSYSSFKSNSPTNPHDIRPYSESHSNSDCNVKSSFTSDPPESDPTSKEGQKLPSNNFNVNLKENRNQNNSNQIKTLSFKQTLHQTSLSEDSCKRTFSTTRHSIDNHSIDKHSIDNLSNTLNLSENTTSSPDPSIDSSTTSMCPNFNLRPTDSTFELTKSLLNLDLKSSMNNSRSLHLDSSSNYVHENQNFLKPMYSEISSSASKSSISYSSSSDTFNSSNVHPVTSDSKTYVLENRNLITTFFPDLKTKPSKSKNTNLHSSRIHHDIQQHPSYRSPPTFDNQQNSSSLYFPYCNFIPKSDINIRFNHHPNNLQKSENQRFKDKSNKNSSPNLYFQPYNLIKNFQSNSVPNHQSKQFQNKIQSNSKNYVSSEAKNNRSENRGRTSKNKSPNSHPSQKSTKKSLPKPQHTGKIKDEVLTKTPIVSSPNNLKSNKTTSEHSLDKSKCNSCSNIKIKLDPAIFIFSALFLSESVFITTLLHLLLILHFLQDSVKISDNSVFKKLLNMLSNLPFKLLTKLHSFPKFHSANFNVNNHHPATNEHKNENPNYIRKSNQRSSTCVSHSH</sequence>
<organism evidence="3 4">
    <name type="scientific">Bemisia tabaci</name>
    <name type="common">Sweetpotato whitefly</name>
    <name type="synonym">Aleurodes tabaci</name>
    <dbReference type="NCBI Taxonomy" id="7038"/>
    <lineage>
        <taxon>Eukaryota</taxon>
        <taxon>Metazoa</taxon>
        <taxon>Ecdysozoa</taxon>
        <taxon>Arthropoda</taxon>
        <taxon>Hexapoda</taxon>
        <taxon>Insecta</taxon>
        <taxon>Pterygota</taxon>
        <taxon>Neoptera</taxon>
        <taxon>Paraneoptera</taxon>
        <taxon>Hemiptera</taxon>
        <taxon>Sternorrhyncha</taxon>
        <taxon>Aleyrodoidea</taxon>
        <taxon>Aleyrodidae</taxon>
        <taxon>Aleyrodinae</taxon>
        <taxon>Bemisia</taxon>
    </lineage>
</organism>
<feature type="region of interest" description="Disordered" evidence="1">
    <location>
        <begin position="921"/>
        <end position="1056"/>
    </location>
</feature>
<evidence type="ECO:0000313" key="4">
    <source>
        <dbReference type="Proteomes" id="UP001152759"/>
    </source>
</evidence>
<keyword evidence="2" id="KW-1133">Transmembrane helix</keyword>
<evidence type="ECO:0000256" key="2">
    <source>
        <dbReference type="SAM" id="Phobius"/>
    </source>
</evidence>
<name>A0A9P0A2U1_BEMTA</name>
<feature type="compositionally biased region" description="Low complexity" evidence="1">
    <location>
        <begin position="531"/>
        <end position="579"/>
    </location>
</feature>
<proteinExistence type="predicted"/>